<dbReference type="AlphaFoldDB" id="D7DQ32"/>
<dbReference type="Gene3D" id="1.10.238.10">
    <property type="entry name" value="EF-hand"/>
    <property type="match status" value="1"/>
</dbReference>
<name>D7DQ32_METV0</name>
<gene>
    <name evidence="3" type="ordered locus">M301_1019</name>
</gene>
<dbReference type="Pfam" id="PF13202">
    <property type="entry name" value="EF-hand_5"/>
    <property type="match status" value="1"/>
</dbReference>
<evidence type="ECO:0000313" key="4">
    <source>
        <dbReference type="Proteomes" id="UP000000383"/>
    </source>
</evidence>
<dbReference type="KEGG" id="meh:M301_1019"/>
<dbReference type="InterPro" id="IPR002048">
    <property type="entry name" value="EF_hand_dom"/>
</dbReference>
<reference evidence="4" key="1">
    <citation type="submission" date="2010-05" db="EMBL/GenBank/DDBJ databases">
        <title>Complete sequence of Methylotenera sp. 301.</title>
        <authorList>
            <person name="Lucas S."/>
            <person name="Copeland A."/>
            <person name="Lapidus A."/>
            <person name="Cheng J.-F."/>
            <person name="Bruce D."/>
            <person name="Goodwin L."/>
            <person name="Pitluck S."/>
            <person name="Clum A."/>
            <person name="Land M."/>
            <person name="Hauser L."/>
            <person name="Kyrpides N."/>
            <person name="Ivanova N."/>
            <person name="Chistoservova L."/>
            <person name="Kalyuzhnaya M."/>
            <person name="Woyke T."/>
        </authorList>
    </citation>
    <scope>NUCLEOTIDE SEQUENCE [LARGE SCALE GENOMIC DNA]</scope>
    <source>
        <strain evidence="4">301</strain>
    </source>
</reference>
<dbReference type="HOGENOM" id="CLU_1584583_0_0_4"/>
<dbReference type="PROSITE" id="PS00018">
    <property type="entry name" value="EF_HAND_1"/>
    <property type="match status" value="2"/>
</dbReference>
<feature type="compositionally biased region" description="Low complexity" evidence="1">
    <location>
        <begin position="149"/>
        <end position="159"/>
    </location>
</feature>
<feature type="region of interest" description="Disordered" evidence="1">
    <location>
        <begin position="53"/>
        <end position="121"/>
    </location>
</feature>
<dbReference type="InterPro" id="IPR011992">
    <property type="entry name" value="EF-hand-dom_pair"/>
</dbReference>
<accession>D7DQ32</accession>
<dbReference type="SUPFAM" id="SSF47473">
    <property type="entry name" value="EF-hand"/>
    <property type="match status" value="1"/>
</dbReference>
<sequence>MSVSGVGSAGGFDVSKMASQMSKQMMKTSDANEDGSLDKAEFTKALTAMGVSSEGAAKKFDSIDKNNTGKISQSDIEADIKETAKSAPPSGKPPAGGAGKPGGAQGGGDTKSYDVKDTNKDGTVSAAEELIYDMKHAATDKKSDASANQQTQKTTAQQKVGSVVDVTV</sequence>
<dbReference type="InterPro" id="IPR018247">
    <property type="entry name" value="EF_Hand_1_Ca_BS"/>
</dbReference>
<dbReference type="GO" id="GO:0005509">
    <property type="term" value="F:calcium ion binding"/>
    <property type="evidence" value="ECO:0007669"/>
    <property type="project" value="InterPro"/>
</dbReference>
<evidence type="ECO:0000259" key="2">
    <source>
        <dbReference type="PROSITE" id="PS50222"/>
    </source>
</evidence>
<dbReference type="Proteomes" id="UP000000383">
    <property type="component" value="Chromosome"/>
</dbReference>
<dbReference type="EMBL" id="CP002056">
    <property type="protein sequence ID" value="ADI29403.1"/>
    <property type="molecule type" value="Genomic_DNA"/>
</dbReference>
<feature type="compositionally biased region" description="Polar residues" evidence="1">
    <location>
        <begin position="65"/>
        <end position="75"/>
    </location>
</feature>
<reference evidence="3 4" key="2">
    <citation type="journal article" date="2011" name="J. Bacteriol.">
        <title>Genomes of three methylotrophs from a single niche uncover genetic and metabolic divergence of Methylophilaceae.</title>
        <authorList>
            <person name="Lapidus A."/>
            <person name="Clum A."/>
            <person name="Labutti K."/>
            <person name="Kaluzhnaya M.G."/>
            <person name="Lim S."/>
            <person name="Beck D.A."/>
            <person name="Glavina Del Rio T."/>
            <person name="Nolan M."/>
            <person name="Mavromatis K."/>
            <person name="Huntemann M."/>
            <person name="Lucas S."/>
            <person name="Lidstrom M.E."/>
            <person name="Ivanova N."/>
            <person name="Chistoserdova L."/>
        </authorList>
    </citation>
    <scope>NUCLEOTIDE SEQUENCE [LARGE SCALE GENOMIC DNA]</scope>
    <source>
        <strain evidence="3 4">301</strain>
    </source>
</reference>
<evidence type="ECO:0000256" key="1">
    <source>
        <dbReference type="SAM" id="MobiDB-lite"/>
    </source>
</evidence>
<protein>
    <recommendedName>
        <fullName evidence="2">EF-hand domain-containing protein</fullName>
    </recommendedName>
</protein>
<dbReference type="STRING" id="666681.M301_1019"/>
<feature type="region of interest" description="Disordered" evidence="1">
    <location>
        <begin position="138"/>
        <end position="168"/>
    </location>
</feature>
<organism evidence="3 4">
    <name type="scientific">Methylotenera versatilis (strain 301)</name>
    <dbReference type="NCBI Taxonomy" id="666681"/>
    <lineage>
        <taxon>Bacteria</taxon>
        <taxon>Pseudomonadati</taxon>
        <taxon>Pseudomonadota</taxon>
        <taxon>Betaproteobacteria</taxon>
        <taxon>Nitrosomonadales</taxon>
        <taxon>Methylophilaceae</taxon>
        <taxon>Methylotenera</taxon>
    </lineage>
</organism>
<keyword evidence="4" id="KW-1185">Reference proteome</keyword>
<proteinExistence type="predicted"/>
<dbReference type="PROSITE" id="PS50222">
    <property type="entry name" value="EF_HAND_2"/>
    <property type="match status" value="1"/>
</dbReference>
<dbReference type="RefSeq" id="WP_013147719.1">
    <property type="nucleotide sequence ID" value="NC_014207.1"/>
</dbReference>
<evidence type="ECO:0000313" key="3">
    <source>
        <dbReference type="EMBL" id="ADI29403.1"/>
    </source>
</evidence>
<feature type="compositionally biased region" description="Basic and acidic residues" evidence="1">
    <location>
        <begin position="111"/>
        <end position="120"/>
    </location>
</feature>
<feature type="domain" description="EF-hand" evidence="2">
    <location>
        <begin position="17"/>
        <end position="52"/>
    </location>
</feature>
<feature type="compositionally biased region" description="Gly residues" evidence="1">
    <location>
        <begin position="94"/>
        <end position="109"/>
    </location>
</feature>
<dbReference type="SMART" id="SM00054">
    <property type="entry name" value="EFh"/>
    <property type="match status" value="2"/>
</dbReference>